<dbReference type="STRING" id="1654360.EA58_14645"/>
<name>A0A066RTF4_9GAMM</name>
<protein>
    <submittedName>
        <fullName evidence="2">Uncharacterized protein</fullName>
    </submittedName>
</protein>
<keyword evidence="1" id="KW-1133">Transmembrane helix</keyword>
<evidence type="ECO:0000313" key="2">
    <source>
        <dbReference type="EMBL" id="KDM90987.1"/>
    </source>
</evidence>
<keyword evidence="1" id="KW-0472">Membrane</keyword>
<dbReference type="PANTHER" id="PTHR33507">
    <property type="entry name" value="INNER MEMBRANE PROTEIN YBBJ"/>
    <property type="match status" value="1"/>
</dbReference>
<gene>
    <name evidence="2" type="ORF">EA58_14645</name>
</gene>
<evidence type="ECO:0000313" key="3">
    <source>
        <dbReference type="Proteomes" id="UP000027192"/>
    </source>
</evidence>
<dbReference type="InterPro" id="IPR052165">
    <property type="entry name" value="Membrane_assoc_protease"/>
</dbReference>
<keyword evidence="3" id="KW-1185">Reference proteome</keyword>
<proteinExistence type="predicted"/>
<reference evidence="2 3" key="1">
    <citation type="submission" date="2014-04" db="EMBL/GenBank/DDBJ databases">
        <title>Draft genome sequence of Photobacterium halotolerans S2753: a solonamide, ngercheumicin and holomycin producer.</title>
        <authorList>
            <person name="Machado H.R."/>
            <person name="Gram L."/>
        </authorList>
    </citation>
    <scope>NUCLEOTIDE SEQUENCE [LARGE SCALE GENOMIC DNA]</scope>
    <source>
        <strain evidence="2 3">S2753</strain>
    </source>
</reference>
<keyword evidence="1" id="KW-0812">Transmembrane</keyword>
<dbReference type="Proteomes" id="UP000027192">
    <property type="component" value="Unassembled WGS sequence"/>
</dbReference>
<evidence type="ECO:0000256" key="1">
    <source>
        <dbReference type="SAM" id="Phobius"/>
    </source>
</evidence>
<dbReference type="EMBL" id="JMIB01000027">
    <property type="protein sequence ID" value="KDM90987.1"/>
    <property type="molecule type" value="Genomic_DNA"/>
</dbReference>
<comment type="caution">
    <text evidence="2">The sequence shown here is derived from an EMBL/GenBank/DDBJ whole genome shotgun (WGS) entry which is preliminary data.</text>
</comment>
<dbReference type="AlphaFoldDB" id="A0A066RTF4"/>
<dbReference type="Gene3D" id="2.40.50.140">
    <property type="entry name" value="Nucleic acid-binding proteins"/>
    <property type="match status" value="1"/>
</dbReference>
<organism evidence="2 3">
    <name type="scientific">Photobacterium galatheae</name>
    <dbReference type="NCBI Taxonomy" id="1654360"/>
    <lineage>
        <taxon>Bacteria</taxon>
        <taxon>Pseudomonadati</taxon>
        <taxon>Pseudomonadota</taxon>
        <taxon>Gammaproteobacteria</taxon>
        <taxon>Vibrionales</taxon>
        <taxon>Vibrionaceae</taxon>
        <taxon>Photobacterium</taxon>
    </lineage>
</organism>
<feature type="transmembrane region" description="Helical" evidence="1">
    <location>
        <begin position="12"/>
        <end position="39"/>
    </location>
</feature>
<sequence length="148" mass="15792">MFTSSSHIIMLLGAFLIALEMLTGISALFLLVLGAIFLLTGGIMEATGLTSTPMIVALVASLAVAAFFALKVWGKNDNKARGTVDGNLYEGETFVLAEDLSADTHTEVHVFGLKWRCRVEAGHPPIRAGDEVVIVKADVGKITVRKYG</sequence>
<dbReference type="InterPro" id="IPR012340">
    <property type="entry name" value="NA-bd_OB-fold"/>
</dbReference>
<accession>A0A066RTF4</accession>
<dbReference type="RefSeq" id="WP_036753979.1">
    <property type="nucleotide sequence ID" value="NZ_JAGSGC010000004.1"/>
</dbReference>
<feature type="transmembrane region" description="Helical" evidence="1">
    <location>
        <begin position="51"/>
        <end position="73"/>
    </location>
</feature>